<dbReference type="Gene3D" id="3.30.530.20">
    <property type="match status" value="1"/>
</dbReference>
<dbReference type="AlphaFoldDB" id="A0A3E0I6K0"/>
<evidence type="ECO:0000256" key="1">
    <source>
        <dbReference type="ARBA" id="ARBA00006817"/>
    </source>
</evidence>
<gene>
    <name evidence="3" type="ORF">BCF44_102472</name>
</gene>
<accession>A0A3E0I6K0</accession>
<evidence type="ECO:0000313" key="3">
    <source>
        <dbReference type="EMBL" id="REH54240.1"/>
    </source>
</evidence>
<dbReference type="OrthoDB" id="5185819at2"/>
<sequence>MNATTITAQPGTPFIEIEREFEATPAQVFRAATDPELIAQWLGPRELSMDVEEYDARPGGSYRYVNRDADGNEYRFRGVFHTVAANECVVQTFEFEGAPGQVSLETATYTDLGGRTRLRTRSVFPSVEARDAMLASGMEHGVNDSYDKLAELVEG</sequence>
<organism evidence="3 4">
    <name type="scientific">Kutzneria buriramensis</name>
    <dbReference type="NCBI Taxonomy" id="1045776"/>
    <lineage>
        <taxon>Bacteria</taxon>
        <taxon>Bacillati</taxon>
        <taxon>Actinomycetota</taxon>
        <taxon>Actinomycetes</taxon>
        <taxon>Pseudonocardiales</taxon>
        <taxon>Pseudonocardiaceae</taxon>
        <taxon>Kutzneria</taxon>
    </lineage>
</organism>
<dbReference type="CDD" id="cd07826">
    <property type="entry name" value="SRPBCC_CalC_Aha1-like_9"/>
    <property type="match status" value="1"/>
</dbReference>
<proteinExistence type="inferred from homology"/>
<dbReference type="SUPFAM" id="SSF55961">
    <property type="entry name" value="Bet v1-like"/>
    <property type="match status" value="1"/>
</dbReference>
<dbReference type="Pfam" id="PF08327">
    <property type="entry name" value="AHSA1"/>
    <property type="match status" value="1"/>
</dbReference>
<reference evidence="3 4" key="1">
    <citation type="submission" date="2018-08" db="EMBL/GenBank/DDBJ databases">
        <title>Genomic Encyclopedia of Archaeal and Bacterial Type Strains, Phase II (KMG-II): from individual species to whole genera.</title>
        <authorList>
            <person name="Goeker M."/>
        </authorList>
    </citation>
    <scope>NUCLEOTIDE SEQUENCE [LARGE SCALE GENOMIC DNA]</scope>
    <source>
        <strain evidence="3 4">DSM 45791</strain>
    </source>
</reference>
<feature type="domain" description="Activator of Hsp90 ATPase homologue 1/2-like C-terminal" evidence="2">
    <location>
        <begin position="23"/>
        <end position="154"/>
    </location>
</feature>
<dbReference type="Proteomes" id="UP000256269">
    <property type="component" value="Unassembled WGS sequence"/>
</dbReference>
<keyword evidence="4" id="KW-1185">Reference proteome</keyword>
<dbReference type="InterPro" id="IPR013538">
    <property type="entry name" value="ASHA1/2-like_C"/>
</dbReference>
<evidence type="ECO:0000259" key="2">
    <source>
        <dbReference type="Pfam" id="PF08327"/>
    </source>
</evidence>
<dbReference type="InterPro" id="IPR023393">
    <property type="entry name" value="START-like_dom_sf"/>
</dbReference>
<comment type="caution">
    <text evidence="3">The sequence shown here is derived from an EMBL/GenBank/DDBJ whole genome shotgun (WGS) entry which is preliminary data.</text>
</comment>
<dbReference type="EMBL" id="QUNO01000002">
    <property type="protein sequence ID" value="REH54240.1"/>
    <property type="molecule type" value="Genomic_DNA"/>
</dbReference>
<dbReference type="RefSeq" id="WP_116173331.1">
    <property type="nucleotide sequence ID" value="NZ_CP144375.1"/>
</dbReference>
<evidence type="ECO:0000313" key="4">
    <source>
        <dbReference type="Proteomes" id="UP000256269"/>
    </source>
</evidence>
<protein>
    <submittedName>
        <fullName evidence="3">Uncharacterized protein YndB with AHSA1/START domain</fullName>
    </submittedName>
</protein>
<name>A0A3E0I6K0_9PSEU</name>
<comment type="similarity">
    <text evidence="1">Belongs to the AHA1 family.</text>
</comment>